<keyword evidence="3" id="KW-0472">Membrane</keyword>
<dbReference type="GO" id="GO:0005634">
    <property type="term" value="C:nucleus"/>
    <property type="evidence" value="ECO:0007669"/>
    <property type="project" value="TreeGrafter"/>
</dbReference>
<comment type="similarity">
    <text evidence="1">Belongs to the peptidase C19 family.</text>
</comment>
<feature type="compositionally biased region" description="Low complexity" evidence="2">
    <location>
        <begin position="184"/>
        <end position="211"/>
    </location>
</feature>
<feature type="compositionally biased region" description="Basic and acidic residues" evidence="2">
    <location>
        <begin position="269"/>
        <end position="279"/>
    </location>
</feature>
<accession>A0A371HUF1</accession>
<feature type="region of interest" description="Disordered" evidence="2">
    <location>
        <begin position="411"/>
        <end position="439"/>
    </location>
</feature>
<keyword evidence="6" id="KW-1185">Reference proteome</keyword>
<dbReference type="SUPFAM" id="SSF54001">
    <property type="entry name" value="Cysteine proteinases"/>
    <property type="match status" value="1"/>
</dbReference>
<feature type="region of interest" description="Disordered" evidence="2">
    <location>
        <begin position="969"/>
        <end position="1083"/>
    </location>
</feature>
<dbReference type="PANTHER" id="PTHR24006:SF857">
    <property type="entry name" value="UBIQUITIN CARBOXY-TERMINAL HYDROLASE"/>
    <property type="match status" value="1"/>
</dbReference>
<keyword evidence="5" id="KW-0378">Hydrolase</keyword>
<feature type="non-terminal residue" evidence="5">
    <location>
        <position position="1"/>
    </location>
</feature>
<evidence type="ECO:0000256" key="3">
    <source>
        <dbReference type="SAM" id="Phobius"/>
    </source>
</evidence>
<evidence type="ECO:0000313" key="6">
    <source>
        <dbReference type="Proteomes" id="UP000257109"/>
    </source>
</evidence>
<reference evidence="5" key="1">
    <citation type="submission" date="2018-05" db="EMBL/GenBank/DDBJ databases">
        <title>Draft genome of Mucuna pruriens seed.</title>
        <authorList>
            <person name="Nnadi N.E."/>
            <person name="Vos R."/>
            <person name="Hasami M.H."/>
            <person name="Devisetty U.K."/>
            <person name="Aguiy J.C."/>
        </authorList>
    </citation>
    <scope>NUCLEOTIDE SEQUENCE [LARGE SCALE GENOMIC DNA]</scope>
    <source>
        <strain evidence="5">JCA_2017</strain>
    </source>
</reference>
<name>A0A371HUF1_MUCPR</name>
<sequence>MRVTGDLGFSSLVLLVVCVVVPVIGFVISRKWQVSEDRKEEIKRLLILAAEETARAEKEASYVYSAAVSAARCNQCAVCYFPATARCSHSFECQTVHWRQGHKLECRPPSTTYRSDDETSDLGSKIVEQGYSGIHGERSECESMECKASEKPPIYDISFSPKVSSGEDENIRVESLAEGNITDSNSELSSNSFSGFSASTGPSDSSDDSSVCESIISNEHDRSEEHIFVHPTLDIPDNTSSDDSMGVTMSSSPKFASLVDSVDDKLNHIRPGFSKEESKLASNGNSGSGTRKGKIIEPSTVFSGFWDKALDSRGMEDDTNNDTHPSYSDESRGKKTVSESSFHFSFSTMPPFRVRDTEAKDSVSYDAFPNRIVNDMPCSESASTDNGNMNFSKGRNFSFINRKVSNVMTYGTPSGSESVQLDSKDISGPPLSSFSPQSSSVGKDSVCADALSIHNLQSTGSMVTNHVVDNRGSTLKSTEIRCLTRELDDSNLASGTEVHSHSKTNHGNKGIESGTQAVTSSQVASCSANSKSGLKTSVLKVVDQFRGSNLSKHFPLAVGSDIAGRHNDKGFFPYELFVKLYNLNKVEFCPFGLINCGNSCYANAVLQCLAFTPPLTAYLLRGLHSKSCANKKWCFTCEFERLILKSKDTKSPVSPMGILSHLQNIGSQLGNGREEDAHEFLRNVIDTMQSVCLMEAGVNASGSLEEDTTLMGLTFGGYLRSKIKCTKCGGKSERQERMMDLTVEIEGEITTLVEALRRFTSTETLDGENKYHCVRCKSYEKAKKKLTVSEAPNVLTVALKRFQSGKFGKLNKPIQFPEILNLAPFMSGTSDKSPIYRLYGVVVHLDVMNAAFSGHYVCYVKNVQNKWFKVDDSVVTAVELERVLTKGAYMLFYARCSPRAPKLIRNRILSPDSTSKVSGKSLTTKARYISTNCDVAEHVNSSISPDGSPSLESLYSKYHHLKRILEEDSSSDNSSLISSNSDEGSCSTDSTRDSTSTDDFSDYIFGDSGNGWRNSDSDTSSSSSSSPLNPRHSPLSDMDRYDSVSPDAAGLRIPTGSSAEIDVSRSHSNTTLQHRKLDSGRISNSSRQTDFFLKLGSNHFNDNIDSGVSCRKSRKRTD</sequence>
<feature type="compositionally biased region" description="Polar residues" evidence="2">
    <location>
        <begin position="411"/>
        <end position="421"/>
    </location>
</feature>
<feature type="domain" description="USP" evidence="4">
    <location>
        <begin position="591"/>
        <end position="896"/>
    </location>
</feature>
<dbReference type="Proteomes" id="UP000257109">
    <property type="component" value="Unassembled WGS sequence"/>
</dbReference>
<comment type="caution">
    <text evidence="5">The sequence shown here is derived from an EMBL/GenBank/DDBJ whole genome shotgun (WGS) entry which is preliminary data.</text>
</comment>
<dbReference type="Pfam" id="PF00443">
    <property type="entry name" value="UCH"/>
    <property type="match status" value="1"/>
</dbReference>
<dbReference type="PROSITE" id="PS00972">
    <property type="entry name" value="USP_1"/>
    <property type="match status" value="1"/>
</dbReference>
<dbReference type="InterPro" id="IPR018200">
    <property type="entry name" value="USP_CS"/>
</dbReference>
<proteinExistence type="inferred from homology"/>
<feature type="compositionally biased region" description="Low complexity" evidence="2">
    <location>
        <begin position="427"/>
        <end position="439"/>
    </location>
</feature>
<dbReference type="InterPro" id="IPR050164">
    <property type="entry name" value="Peptidase_C19"/>
</dbReference>
<feature type="region of interest" description="Disordered" evidence="2">
    <location>
        <begin position="178"/>
        <end position="211"/>
    </location>
</feature>
<dbReference type="Gene3D" id="3.90.70.10">
    <property type="entry name" value="Cysteine proteinases"/>
    <property type="match status" value="1"/>
</dbReference>
<feature type="region of interest" description="Disordered" evidence="2">
    <location>
        <begin position="269"/>
        <end position="294"/>
    </location>
</feature>
<dbReference type="GO" id="GO:0004843">
    <property type="term" value="F:cysteine-type deubiquitinase activity"/>
    <property type="evidence" value="ECO:0007669"/>
    <property type="project" value="InterPro"/>
</dbReference>
<dbReference type="CDD" id="cd02661">
    <property type="entry name" value="Peptidase_C19E"/>
    <property type="match status" value="1"/>
</dbReference>
<dbReference type="InterPro" id="IPR001394">
    <property type="entry name" value="Peptidase_C19_UCH"/>
</dbReference>
<feature type="region of interest" description="Disordered" evidence="2">
    <location>
        <begin position="312"/>
        <end position="334"/>
    </location>
</feature>
<dbReference type="InterPro" id="IPR028889">
    <property type="entry name" value="USP"/>
</dbReference>
<feature type="transmembrane region" description="Helical" evidence="3">
    <location>
        <begin position="7"/>
        <end position="28"/>
    </location>
</feature>
<protein>
    <submittedName>
        <fullName evidence="5">Ubiquitin carboxyl-terminal hydrolase 16</fullName>
    </submittedName>
</protein>
<evidence type="ECO:0000256" key="2">
    <source>
        <dbReference type="SAM" id="MobiDB-lite"/>
    </source>
</evidence>
<feature type="compositionally biased region" description="Polar residues" evidence="2">
    <location>
        <begin position="280"/>
        <end position="289"/>
    </location>
</feature>
<dbReference type="PROSITE" id="PS50235">
    <property type="entry name" value="USP_3"/>
    <property type="match status" value="1"/>
</dbReference>
<evidence type="ECO:0000313" key="5">
    <source>
        <dbReference type="EMBL" id="RDY06416.1"/>
    </source>
</evidence>
<dbReference type="EMBL" id="QJKJ01001690">
    <property type="protein sequence ID" value="RDY06416.1"/>
    <property type="molecule type" value="Genomic_DNA"/>
</dbReference>
<gene>
    <name evidence="5" type="primary">UBP16</name>
    <name evidence="5" type="ORF">CR513_09594</name>
</gene>
<feature type="compositionally biased region" description="Low complexity" evidence="2">
    <location>
        <begin position="971"/>
        <end position="998"/>
    </location>
</feature>
<dbReference type="PANTHER" id="PTHR24006">
    <property type="entry name" value="UBIQUITIN CARBOXYL-TERMINAL HYDROLASE"/>
    <property type="match status" value="1"/>
</dbReference>
<dbReference type="GO" id="GO:0005829">
    <property type="term" value="C:cytosol"/>
    <property type="evidence" value="ECO:0007669"/>
    <property type="project" value="TreeGrafter"/>
</dbReference>
<dbReference type="AlphaFoldDB" id="A0A371HUF1"/>
<dbReference type="STRING" id="157652.A0A371HUF1"/>
<feature type="compositionally biased region" description="Low complexity" evidence="2">
    <location>
        <begin position="1013"/>
        <end position="1036"/>
    </location>
</feature>
<dbReference type="FunFam" id="3.90.70.10:FF:000026">
    <property type="entry name" value="Ubiquitin carboxyl-terminal hydrolase 15"/>
    <property type="match status" value="1"/>
</dbReference>
<organism evidence="5 6">
    <name type="scientific">Mucuna pruriens</name>
    <name type="common">Velvet bean</name>
    <name type="synonym">Dolichos pruriens</name>
    <dbReference type="NCBI Taxonomy" id="157652"/>
    <lineage>
        <taxon>Eukaryota</taxon>
        <taxon>Viridiplantae</taxon>
        <taxon>Streptophyta</taxon>
        <taxon>Embryophyta</taxon>
        <taxon>Tracheophyta</taxon>
        <taxon>Spermatophyta</taxon>
        <taxon>Magnoliopsida</taxon>
        <taxon>eudicotyledons</taxon>
        <taxon>Gunneridae</taxon>
        <taxon>Pentapetalae</taxon>
        <taxon>rosids</taxon>
        <taxon>fabids</taxon>
        <taxon>Fabales</taxon>
        <taxon>Fabaceae</taxon>
        <taxon>Papilionoideae</taxon>
        <taxon>50 kb inversion clade</taxon>
        <taxon>NPAAA clade</taxon>
        <taxon>indigoferoid/millettioid clade</taxon>
        <taxon>Phaseoleae</taxon>
        <taxon>Mucuna</taxon>
    </lineage>
</organism>
<dbReference type="OrthoDB" id="420187at2759"/>
<keyword evidence="3" id="KW-0812">Transmembrane</keyword>
<evidence type="ECO:0000259" key="4">
    <source>
        <dbReference type="PROSITE" id="PS50235"/>
    </source>
</evidence>
<keyword evidence="3" id="KW-1133">Transmembrane helix</keyword>
<dbReference type="InterPro" id="IPR038765">
    <property type="entry name" value="Papain-like_cys_pep_sf"/>
</dbReference>
<evidence type="ECO:0000256" key="1">
    <source>
        <dbReference type="ARBA" id="ARBA00009085"/>
    </source>
</evidence>
<dbReference type="GO" id="GO:0016579">
    <property type="term" value="P:protein deubiquitination"/>
    <property type="evidence" value="ECO:0007669"/>
    <property type="project" value="InterPro"/>
</dbReference>